<dbReference type="GO" id="GO:0019290">
    <property type="term" value="P:siderophore biosynthetic process"/>
    <property type="evidence" value="ECO:0007669"/>
    <property type="project" value="InterPro"/>
</dbReference>
<dbReference type="SUPFAM" id="SSF55729">
    <property type="entry name" value="Acyl-CoA N-acyltransferases (Nat)"/>
    <property type="match status" value="1"/>
</dbReference>
<comment type="pathway">
    <text evidence="1">Siderophore biosynthesis.</text>
</comment>
<name>A0A7Z8YQI0_9FLAO</name>
<keyword evidence="3" id="KW-0808">Transferase</keyword>
<dbReference type="AlphaFoldDB" id="A0A7Z8YQI0"/>
<evidence type="ECO:0000259" key="2">
    <source>
        <dbReference type="SMART" id="SM01006"/>
    </source>
</evidence>
<dbReference type="GO" id="GO:0050133">
    <property type="term" value="F:N6-hydroxylysine O-acetyltransferase activity"/>
    <property type="evidence" value="ECO:0007669"/>
    <property type="project" value="UniProtKB-EC"/>
</dbReference>
<accession>A0A7Z8YQI0</accession>
<evidence type="ECO:0000313" key="4">
    <source>
        <dbReference type="Proteomes" id="UP000270205"/>
    </source>
</evidence>
<dbReference type="EC" id="2.3.1.102" evidence="3"/>
<dbReference type="InterPro" id="IPR022770">
    <property type="entry name" value="IucA/IucC-like_C"/>
</dbReference>
<evidence type="ECO:0000256" key="1">
    <source>
        <dbReference type="ARBA" id="ARBA00004924"/>
    </source>
</evidence>
<proteinExistence type="predicted"/>
<dbReference type="GO" id="GO:0016410">
    <property type="term" value="F:N-acyltransferase activity"/>
    <property type="evidence" value="ECO:0007669"/>
    <property type="project" value="TreeGrafter"/>
</dbReference>
<dbReference type="SMART" id="SM01006">
    <property type="entry name" value="AlcB"/>
    <property type="match status" value="1"/>
</dbReference>
<protein>
    <submittedName>
        <fullName evidence="3">N(6)-hydroxylysine O-acetyltransferase</fullName>
        <ecNumber evidence="3">2.3.1.102</ecNumber>
    </submittedName>
</protein>
<feature type="domain" description="Acyltransferase MbtK/IucB-like conserved" evidence="2">
    <location>
        <begin position="377"/>
        <end position="424"/>
    </location>
</feature>
<keyword evidence="3" id="KW-0012">Acyltransferase</keyword>
<dbReference type="EMBL" id="UYIV01000001">
    <property type="protein sequence ID" value="VDH04961.1"/>
    <property type="molecule type" value="Genomic_DNA"/>
</dbReference>
<comment type="caution">
    <text evidence="3">The sequence shown here is derived from an EMBL/GenBank/DDBJ whole genome shotgun (WGS) entry which is preliminary data.</text>
</comment>
<reference evidence="3 4" key="1">
    <citation type="submission" date="2018-11" db="EMBL/GenBank/DDBJ databases">
        <authorList>
            <consortium name="Pathogen Informatics"/>
        </authorList>
    </citation>
    <scope>NUCLEOTIDE SEQUENCE [LARGE SCALE GENOMIC DNA]</scope>
    <source>
        <strain evidence="3 4">NCTC12929</strain>
    </source>
</reference>
<gene>
    <name evidence="3" type="primary">iucB</name>
    <name evidence="3" type="ORF">NCTC12929_01695</name>
</gene>
<evidence type="ECO:0000313" key="3">
    <source>
        <dbReference type="EMBL" id="VDH04961.1"/>
    </source>
</evidence>
<dbReference type="PANTHER" id="PTHR31438">
    <property type="entry name" value="LYSINE N-ACYLTRANSFERASE C17G9.06C-RELATED"/>
    <property type="match status" value="1"/>
</dbReference>
<dbReference type="Pfam" id="PF06276">
    <property type="entry name" value="FhuF"/>
    <property type="match status" value="1"/>
</dbReference>
<dbReference type="PANTHER" id="PTHR31438:SF1">
    <property type="entry name" value="LYSINE N-ACYLTRANSFERASE C17G9.06C-RELATED"/>
    <property type="match status" value="1"/>
</dbReference>
<dbReference type="Proteomes" id="UP000270205">
    <property type="component" value="Unassembled WGS sequence"/>
</dbReference>
<organism evidence="3 4">
    <name type="scientific">Bergeyella zoohelcum</name>
    <dbReference type="NCBI Taxonomy" id="1015"/>
    <lineage>
        <taxon>Bacteria</taxon>
        <taxon>Pseudomonadati</taxon>
        <taxon>Bacteroidota</taxon>
        <taxon>Flavobacteriia</taxon>
        <taxon>Flavobacteriales</taxon>
        <taxon>Weeksellaceae</taxon>
        <taxon>Bergeyella</taxon>
    </lineage>
</organism>
<dbReference type="Pfam" id="PF13523">
    <property type="entry name" value="Acetyltransf_8"/>
    <property type="match status" value="1"/>
</dbReference>
<dbReference type="Gene3D" id="3.40.630.30">
    <property type="match status" value="1"/>
</dbReference>
<dbReference type="InterPro" id="IPR019432">
    <property type="entry name" value="Acyltransferase_MbtK/IucB-like"/>
</dbReference>
<sequence length="555" mass="65050">MKPSYQLLLNLVMREYLNWYYFEIPPRYDRNLLLYMQSCDDEHFVRFDLTNIGQIVYVPLKYRSLTGMHLFSSNMAVRKEKTQELSSISYEDAILLIVQNISPEYTKERLKSDTQHIIYNYMQKQMSSLESIVPSAKIKKREVNLSNSYIPIQNLFNEYGNAENFKDFQSLLNVYIEKSDLSQEESIIEWVKTYCSVVSEKSLQLFSNEDTAVSSSLHNTAMSFTQQNMPKDIVLMKGIPYVNRYFKESDFNEEKIKNFVRASLLNHHLYPLIRAIGLLGLSSERQLLEIVTDVLRSVQGPFKGHLDLFGVVRTRVTAYIPELLSIPMEYSSRQVHIYNFILDKAYYSYKLMKPKPGEIVHKRYFKNEDETIEIGIRGFNIETDLEILHEWVNLEYAKKFWEMDGPIEDLEEAYIKHLGVDYSHPYIGTLDGEPIFTLELYWAVKDEVGKYYPFHPGDYGFHMLIAPAKRRIPKFSFHALTMCMEHFFSFKEVHRMIGEASATHTGTHNLITKVGCEFDKALVLPYKTSNLTFLNREMYHNTVKDVLEYSSLNPF</sequence>
<dbReference type="InterPro" id="IPR016181">
    <property type="entry name" value="Acyl_CoA_acyltransferase"/>
</dbReference>